<dbReference type="GO" id="GO:0080019">
    <property type="term" value="F:alcohol-forming very long-chain fatty acyl-CoA reductase activity"/>
    <property type="evidence" value="ECO:0007669"/>
    <property type="project" value="InterPro"/>
</dbReference>
<comment type="catalytic activity">
    <reaction evidence="4">
        <text>a long-chain fatty acyl-CoA + 2 NADPH + 2 H(+) = a long-chain primary fatty alcohol + 2 NADP(+) + CoA</text>
        <dbReference type="Rhea" id="RHEA:52716"/>
        <dbReference type="ChEBI" id="CHEBI:15378"/>
        <dbReference type="ChEBI" id="CHEBI:57287"/>
        <dbReference type="ChEBI" id="CHEBI:57783"/>
        <dbReference type="ChEBI" id="CHEBI:58349"/>
        <dbReference type="ChEBI" id="CHEBI:77396"/>
        <dbReference type="ChEBI" id="CHEBI:83139"/>
        <dbReference type="EC" id="1.2.1.84"/>
    </reaction>
</comment>
<dbReference type="GO" id="GO:0010345">
    <property type="term" value="P:suberin biosynthetic process"/>
    <property type="evidence" value="ECO:0007669"/>
    <property type="project" value="TreeGrafter"/>
</dbReference>
<dbReference type="Proteomes" id="UP001419268">
    <property type="component" value="Unassembled WGS sequence"/>
</dbReference>
<evidence type="ECO:0000256" key="4">
    <source>
        <dbReference type="RuleBase" id="RU363097"/>
    </source>
</evidence>
<evidence type="ECO:0000256" key="1">
    <source>
        <dbReference type="ARBA" id="ARBA00005928"/>
    </source>
</evidence>
<dbReference type="InterPro" id="IPR026055">
    <property type="entry name" value="FAR"/>
</dbReference>
<evidence type="ECO:0000313" key="8">
    <source>
        <dbReference type="Proteomes" id="UP001419268"/>
    </source>
</evidence>
<evidence type="ECO:0000256" key="3">
    <source>
        <dbReference type="ARBA" id="ARBA00023098"/>
    </source>
</evidence>
<dbReference type="Pfam" id="PF07993">
    <property type="entry name" value="NAD_binding_4"/>
    <property type="match status" value="2"/>
</dbReference>
<dbReference type="EC" id="1.2.1.84" evidence="4"/>
<feature type="domain" description="Thioester reductase (TE)" evidence="6">
    <location>
        <begin position="317"/>
        <end position="493"/>
    </location>
</feature>
<dbReference type="PANTHER" id="PTHR11011:SF99">
    <property type="entry name" value="FATTY ACYL-COA REDUCTASE 3"/>
    <property type="match status" value="1"/>
</dbReference>
<evidence type="ECO:0000259" key="5">
    <source>
        <dbReference type="Pfam" id="PF03015"/>
    </source>
</evidence>
<dbReference type="PANTHER" id="PTHR11011">
    <property type="entry name" value="MALE STERILITY PROTEIN 2-RELATED"/>
    <property type="match status" value="1"/>
</dbReference>
<comment type="function">
    <text evidence="4">Catalyzes the reduction of fatty acyl-CoA to fatty alcohols.</text>
</comment>
<dbReference type="GO" id="GO:0102965">
    <property type="term" value="F:alcohol-forming long-chain fatty acyl-CoA reductase activity"/>
    <property type="evidence" value="ECO:0007669"/>
    <property type="project" value="UniProtKB-EC"/>
</dbReference>
<keyword evidence="8" id="KW-1185">Reference proteome</keyword>
<dbReference type="InterPro" id="IPR036291">
    <property type="entry name" value="NAD(P)-bd_dom_sf"/>
</dbReference>
<feature type="domain" description="Thioester reductase (TE)" evidence="6">
    <location>
        <begin position="228"/>
        <end position="315"/>
    </location>
</feature>
<feature type="domain" description="Fatty acyl-CoA reductase C-terminal" evidence="5">
    <location>
        <begin position="495"/>
        <end position="575"/>
    </location>
</feature>
<proteinExistence type="inferred from homology"/>
<dbReference type="AlphaFoldDB" id="A0AAP0J2K1"/>
<dbReference type="InterPro" id="IPR033640">
    <property type="entry name" value="FAR_C"/>
</dbReference>
<keyword evidence="4" id="KW-0560">Oxidoreductase</keyword>
<reference evidence="7 8" key="1">
    <citation type="submission" date="2024-01" db="EMBL/GenBank/DDBJ databases">
        <title>Genome assemblies of Stephania.</title>
        <authorList>
            <person name="Yang L."/>
        </authorList>
    </citation>
    <scope>NUCLEOTIDE SEQUENCE [LARGE SCALE GENOMIC DNA]</scope>
    <source>
        <strain evidence="7">JXDWG</strain>
        <tissue evidence="7">Leaf</tissue>
    </source>
</reference>
<keyword evidence="3 4" id="KW-0443">Lipid metabolism</keyword>
<sequence>MKVSTPKIHAFRLLRGQSFASSSFVEVTPPSPLLLCFVGDRSVRQRATALLLHVVHRAAAASPGPLLEPRCRCWSRLLGVVARAAWPAPLLDPLRCPAFAPEFRPPYSHRCCSFVISRLRLLVWPFAPSIRREPPSATSSLAGAVAPRRSSLHLSLSLGLAIFISRDGGNKKYASVLAPGQHEGLGKPDDHGISSVDDFRDGIYSVSVPLQISIRDGIYANQRRKFSFLICFFVEKVLRTQPNVKRLFLLLRAADTSLAEQRMQTEVLGKDVFKVLREKYGLRSAFEYFISDKLTAVAGDISLKDLGLKDSHIKEQLYDIALGTNTMGAKHVLDFGKKCLKLEMLLHVSTAYVCGEKSGIILEEPFKVEETLNGTSGLNIEEELKLMNKKLNELQAQGLEKTAMEELGLKRARMFGWPNTYVFTKAMGEMVIGKFRENLPIVILRPTIITSTFKEPFPGWIESFRTIDSFCGVYGNGKMTFFLGNPDSILDVVLQMMNAALFALYHPLHDKCNDLNNKINLLLRFVKLFKPYTLFEGIFNNEKLEDLRKTMNQNEAEVFYCDPKCVGWKNYFTNIHIPVDGSCNSCDETCFSSEYFIPLWTNLANDDEKNNESCAIICPAKPAKPAKWLMPASPSIYPMIQGSLAISYVSVELGEGQVMFLSISP</sequence>
<dbReference type="InterPro" id="IPR013120">
    <property type="entry name" value="FAR_NAD-bd"/>
</dbReference>
<keyword evidence="4" id="KW-0521">NADP</keyword>
<dbReference type="CDD" id="cd09071">
    <property type="entry name" value="FAR_C"/>
    <property type="match status" value="1"/>
</dbReference>
<comment type="similarity">
    <text evidence="1 4">Belongs to the fatty acyl-CoA reductase family.</text>
</comment>
<dbReference type="EMBL" id="JBBNAG010000006">
    <property type="protein sequence ID" value="KAK9126432.1"/>
    <property type="molecule type" value="Genomic_DNA"/>
</dbReference>
<organism evidence="7 8">
    <name type="scientific">Stephania cephalantha</name>
    <dbReference type="NCBI Taxonomy" id="152367"/>
    <lineage>
        <taxon>Eukaryota</taxon>
        <taxon>Viridiplantae</taxon>
        <taxon>Streptophyta</taxon>
        <taxon>Embryophyta</taxon>
        <taxon>Tracheophyta</taxon>
        <taxon>Spermatophyta</taxon>
        <taxon>Magnoliopsida</taxon>
        <taxon>Ranunculales</taxon>
        <taxon>Menispermaceae</taxon>
        <taxon>Menispermoideae</taxon>
        <taxon>Cissampelideae</taxon>
        <taxon>Stephania</taxon>
    </lineage>
</organism>
<evidence type="ECO:0000256" key="2">
    <source>
        <dbReference type="ARBA" id="ARBA00022516"/>
    </source>
</evidence>
<dbReference type="GO" id="GO:0035336">
    <property type="term" value="P:long-chain fatty-acyl-CoA metabolic process"/>
    <property type="evidence" value="ECO:0007669"/>
    <property type="project" value="TreeGrafter"/>
</dbReference>
<name>A0AAP0J2K1_9MAGN</name>
<accession>A0AAP0J2K1</accession>
<dbReference type="Gene3D" id="3.40.50.720">
    <property type="entry name" value="NAD(P)-binding Rossmann-like Domain"/>
    <property type="match status" value="1"/>
</dbReference>
<gene>
    <name evidence="7" type="ORF">Scep_015278</name>
</gene>
<dbReference type="Pfam" id="PF03015">
    <property type="entry name" value="Sterile"/>
    <property type="match status" value="1"/>
</dbReference>
<keyword evidence="2 4" id="KW-0444">Lipid biosynthesis</keyword>
<dbReference type="SUPFAM" id="SSF51735">
    <property type="entry name" value="NAD(P)-binding Rossmann-fold domains"/>
    <property type="match status" value="1"/>
</dbReference>
<comment type="caution">
    <text evidence="7">The sequence shown here is derived from an EMBL/GenBank/DDBJ whole genome shotgun (WGS) entry which is preliminary data.</text>
</comment>
<evidence type="ECO:0000259" key="6">
    <source>
        <dbReference type="Pfam" id="PF07993"/>
    </source>
</evidence>
<protein>
    <recommendedName>
        <fullName evidence="4">Fatty acyl-CoA reductase</fullName>
        <ecNumber evidence="4">1.2.1.84</ecNumber>
    </recommendedName>
</protein>
<evidence type="ECO:0000313" key="7">
    <source>
        <dbReference type="EMBL" id="KAK9126432.1"/>
    </source>
</evidence>